<dbReference type="GO" id="GO:0006862">
    <property type="term" value="P:nucleotide transport"/>
    <property type="evidence" value="ECO:0007669"/>
    <property type="project" value="InterPro"/>
</dbReference>
<keyword evidence="4 8" id="KW-0812">Transmembrane</keyword>
<proteinExistence type="inferred from homology"/>
<keyword evidence="7 8" id="KW-0472">Membrane</keyword>
<keyword evidence="6" id="KW-1133">Transmembrane helix</keyword>
<feature type="repeat" description="Solcar" evidence="8">
    <location>
        <begin position="1"/>
        <end position="73"/>
    </location>
</feature>
<dbReference type="SUPFAM" id="SSF103506">
    <property type="entry name" value="Mitochondrial carrier"/>
    <property type="match status" value="1"/>
</dbReference>
<comment type="similarity">
    <text evidence="2 9">Belongs to the mitochondrial carrier (TC 2.A.29) family.</text>
</comment>
<dbReference type="GO" id="GO:0016020">
    <property type="term" value="C:membrane"/>
    <property type="evidence" value="ECO:0007669"/>
    <property type="project" value="UniProtKB-SubCell"/>
</dbReference>
<comment type="subcellular location">
    <subcellularLocation>
        <location evidence="1">Membrane</location>
        <topology evidence="1">Multi-pass membrane protein</topology>
    </subcellularLocation>
</comment>
<dbReference type="GO" id="GO:0055085">
    <property type="term" value="P:transmembrane transport"/>
    <property type="evidence" value="ECO:0007669"/>
    <property type="project" value="InterPro"/>
</dbReference>
<dbReference type="InterPro" id="IPR023395">
    <property type="entry name" value="MCP_dom_sf"/>
</dbReference>
<dbReference type="AlphaFoldDB" id="A0AA38PRK2"/>
<dbReference type="PANTHER" id="PTHR45683">
    <property type="entry name" value="MITOCHONDRIAL NICOTINAMIDE ADENINE DINUCLEOTIDE TRANSPORTER 1-RELATED-RELATED"/>
    <property type="match status" value="1"/>
</dbReference>
<evidence type="ECO:0000256" key="4">
    <source>
        <dbReference type="ARBA" id="ARBA00022692"/>
    </source>
</evidence>
<organism evidence="10 11">
    <name type="scientific">Lentinula detonsa</name>
    <dbReference type="NCBI Taxonomy" id="2804962"/>
    <lineage>
        <taxon>Eukaryota</taxon>
        <taxon>Fungi</taxon>
        <taxon>Dikarya</taxon>
        <taxon>Basidiomycota</taxon>
        <taxon>Agaricomycotina</taxon>
        <taxon>Agaricomycetes</taxon>
        <taxon>Agaricomycetidae</taxon>
        <taxon>Agaricales</taxon>
        <taxon>Marasmiineae</taxon>
        <taxon>Omphalotaceae</taxon>
        <taxon>Lentinula</taxon>
    </lineage>
</organism>
<evidence type="ECO:0000313" key="10">
    <source>
        <dbReference type="EMBL" id="KAJ3980003.1"/>
    </source>
</evidence>
<protein>
    <recommendedName>
        <fullName evidence="12">Mitochondrial carrier</fullName>
    </recommendedName>
</protein>
<keyword evidence="5" id="KW-0677">Repeat</keyword>
<dbReference type="PROSITE" id="PS50920">
    <property type="entry name" value="SOLCAR"/>
    <property type="match status" value="1"/>
</dbReference>
<dbReference type="EMBL" id="MU802238">
    <property type="protein sequence ID" value="KAJ3980003.1"/>
    <property type="molecule type" value="Genomic_DNA"/>
</dbReference>
<evidence type="ECO:0000256" key="1">
    <source>
        <dbReference type="ARBA" id="ARBA00004141"/>
    </source>
</evidence>
<accession>A0AA38PRK2</accession>
<sequence>MKLRTYGVVTMFRIVKVRLQAGATKYRSSINALATILREEGLEGLYKGMSSKLLQSVLTAAILFAFQRRIFLMTKAVSSSI</sequence>
<dbReference type="Proteomes" id="UP001163850">
    <property type="component" value="Unassembled WGS sequence"/>
</dbReference>
<keyword evidence="3 9" id="KW-0813">Transport</keyword>
<evidence type="ECO:0000256" key="6">
    <source>
        <dbReference type="ARBA" id="ARBA00022989"/>
    </source>
</evidence>
<evidence type="ECO:0000256" key="8">
    <source>
        <dbReference type="PROSITE-ProRule" id="PRU00282"/>
    </source>
</evidence>
<dbReference type="InterPro" id="IPR018108">
    <property type="entry name" value="MCP_transmembrane"/>
</dbReference>
<evidence type="ECO:0000313" key="11">
    <source>
        <dbReference type="Proteomes" id="UP001163850"/>
    </source>
</evidence>
<evidence type="ECO:0000256" key="9">
    <source>
        <dbReference type="RuleBase" id="RU000488"/>
    </source>
</evidence>
<evidence type="ECO:0000256" key="5">
    <source>
        <dbReference type="ARBA" id="ARBA00022737"/>
    </source>
</evidence>
<dbReference type="InterPro" id="IPR044712">
    <property type="entry name" value="SLC25A32-like"/>
</dbReference>
<evidence type="ECO:0000256" key="2">
    <source>
        <dbReference type="ARBA" id="ARBA00006375"/>
    </source>
</evidence>
<evidence type="ECO:0000256" key="3">
    <source>
        <dbReference type="ARBA" id="ARBA00022448"/>
    </source>
</evidence>
<name>A0AA38PRK2_9AGAR</name>
<evidence type="ECO:0008006" key="12">
    <source>
        <dbReference type="Google" id="ProtNLM"/>
    </source>
</evidence>
<reference evidence="10" key="1">
    <citation type="submission" date="2022-08" db="EMBL/GenBank/DDBJ databases">
        <authorList>
            <consortium name="DOE Joint Genome Institute"/>
            <person name="Min B."/>
            <person name="Riley R."/>
            <person name="Sierra-Patev S."/>
            <person name="Naranjo-Ortiz M."/>
            <person name="Looney B."/>
            <person name="Konkel Z."/>
            <person name="Slot J.C."/>
            <person name="Sakamoto Y."/>
            <person name="Steenwyk J.L."/>
            <person name="Rokas A."/>
            <person name="Carro J."/>
            <person name="Camarero S."/>
            <person name="Ferreira P."/>
            <person name="Molpeceres G."/>
            <person name="Ruiz-Duenas F.J."/>
            <person name="Serrano A."/>
            <person name="Henrissat B."/>
            <person name="Drula E."/>
            <person name="Hughes K.W."/>
            <person name="Mata J.L."/>
            <person name="Ishikawa N.K."/>
            <person name="Vargas-Isla R."/>
            <person name="Ushijima S."/>
            <person name="Smith C.A."/>
            <person name="Ahrendt S."/>
            <person name="Andreopoulos W."/>
            <person name="He G."/>
            <person name="Labutti K."/>
            <person name="Lipzen A."/>
            <person name="Ng V."/>
            <person name="Sandor L."/>
            <person name="Barry K."/>
            <person name="Martinez A.T."/>
            <person name="Xiao Y."/>
            <person name="Gibbons J.G."/>
            <person name="Terashima K."/>
            <person name="Hibbett D.S."/>
            <person name="Grigoriev I.V."/>
        </authorList>
    </citation>
    <scope>NUCLEOTIDE SEQUENCE</scope>
    <source>
        <strain evidence="10">TFB7829</strain>
    </source>
</reference>
<evidence type="ECO:0000256" key="7">
    <source>
        <dbReference type="ARBA" id="ARBA00023136"/>
    </source>
</evidence>
<comment type="caution">
    <text evidence="10">The sequence shown here is derived from an EMBL/GenBank/DDBJ whole genome shotgun (WGS) entry which is preliminary data.</text>
</comment>
<dbReference type="Gene3D" id="1.50.40.10">
    <property type="entry name" value="Mitochondrial carrier domain"/>
    <property type="match status" value="1"/>
</dbReference>
<gene>
    <name evidence="10" type="ORF">F5890DRAFT_793695</name>
</gene>
<dbReference type="Pfam" id="PF00153">
    <property type="entry name" value="Mito_carr"/>
    <property type="match status" value="1"/>
</dbReference>